<protein>
    <submittedName>
        <fullName evidence="1">Uncharacterized protein</fullName>
    </submittedName>
</protein>
<name>A0A1D6GZG9_MAIZE</name>
<accession>A0A1D6GZG9</accession>
<proteinExistence type="predicted"/>
<organism evidence="1">
    <name type="scientific">Zea mays</name>
    <name type="common">Maize</name>
    <dbReference type="NCBI Taxonomy" id="4577"/>
    <lineage>
        <taxon>Eukaryota</taxon>
        <taxon>Viridiplantae</taxon>
        <taxon>Streptophyta</taxon>
        <taxon>Embryophyta</taxon>
        <taxon>Tracheophyta</taxon>
        <taxon>Spermatophyta</taxon>
        <taxon>Magnoliopsida</taxon>
        <taxon>Liliopsida</taxon>
        <taxon>Poales</taxon>
        <taxon>Poaceae</taxon>
        <taxon>PACMAD clade</taxon>
        <taxon>Panicoideae</taxon>
        <taxon>Andropogonodae</taxon>
        <taxon>Andropogoneae</taxon>
        <taxon>Tripsacinae</taxon>
        <taxon>Zea</taxon>
    </lineage>
</organism>
<sequence>MMLDKYSETQTARVVADGKVTVGSVNLLFQLGTALSIYGCSRFAEENVAAAAAAAAADMEDGAGYVVARGLGPAAAKPALDERDGAGEVAGFWGYLLQIIYQVKIIQLGAGTFPCSSLERDIYAVHSADCRVPTFADLVCCSCMHAWRASRFAFEAQLLVLAC</sequence>
<dbReference type="EMBL" id="CM000781">
    <property type="protein sequence ID" value="AQK68134.1"/>
    <property type="molecule type" value="Genomic_DNA"/>
</dbReference>
<evidence type="ECO:0000313" key="1">
    <source>
        <dbReference type="EMBL" id="AQK68134.1"/>
    </source>
</evidence>
<gene>
    <name evidence="1" type="ORF">ZEAMMB73_Zm00001d015131</name>
</gene>
<dbReference type="AlphaFoldDB" id="A0A1D6GZG9"/>
<reference evidence="1" key="1">
    <citation type="submission" date="2015-12" db="EMBL/GenBank/DDBJ databases">
        <title>Update maize B73 reference genome by single molecule sequencing technologies.</title>
        <authorList>
            <consortium name="Maize Genome Sequencing Project"/>
            <person name="Ware D."/>
        </authorList>
    </citation>
    <scope>NUCLEOTIDE SEQUENCE</scope>
    <source>
        <tissue evidence="1">Seedling</tissue>
    </source>
</reference>